<proteinExistence type="predicted"/>
<dbReference type="STRING" id="1841859.GCA_900157385_00106"/>
<evidence type="ECO:0000256" key="1">
    <source>
        <dbReference type="SAM" id="SignalP"/>
    </source>
</evidence>
<keyword evidence="4" id="KW-1185">Reference proteome</keyword>
<name>A0A2U3N533_9MYCO</name>
<accession>A0A2U3N533</accession>
<dbReference type="InterPro" id="IPR007969">
    <property type="entry name" value="DUF732"/>
</dbReference>
<feature type="chain" id="PRO_5015601654" description="DUF732 domain-containing protein" evidence="1">
    <location>
        <begin position="30"/>
        <end position="112"/>
    </location>
</feature>
<keyword evidence="1" id="KW-0732">Signal</keyword>
<organism evidence="3 4">
    <name type="scientific">Mycobacterium terramassiliense</name>
    <dbReference type="NCBI Taxonomy" id="1841859"/>
    <lineage>
        <taxon>Bacteria</taxon>
        <taxon>Bacillati</taxon>
        <taxon>Actinomycetota</taxon>
        <taxon>Actinomycetes</taxon>
        <taxon>Mycobacteriales</taxon>
        <taxon>Mycobacteriaceae</taxon>
        <taxon>Mycobacterium</taxon>
    </lineage>
</organism>
<sequence>MKHGKTKISAGALGTILALMLVPAGVARADQTDQDFTNFLTSHGVNLGTPAFSVQAAHAMCHDLDAGYTERDEVDQITGAHRLMPGQAQMFVAAATADYCPQHHPANKPSSK</sequence>
<feature type="domain" description="DUF732" evidence="2">
    <location>
        <begin position="33"/>
        <end position="102"/>
    </location>
</feature>
<reference evidence="3 4" key="1">
    <citation type="submission" date="2017-01" db="EMBL/GenBank/DDBJ databases">
        <authorList>
            <consortium name="Urmite Genomes"/>
        </authorList>
    </citation>
    <scope>NUCLEOTIDE SEQUENCE [LARGE SCALE GENOMIC DNA]</scope>
    <source>
        <strain evidence="3 4">AB308</strain>
    </source>
</reference>
<dbReference type="Pfam" id="PF05305">
    <property type="entry name" value="DUF732"/>
    <property type="match status" value="1"/>
</dbReference>
<gene>
    <name evidence="3" type="ORF">MTAB308_112</name>
</gene>
<dbReference type="AlphaFoldDB" id="A0A2U3N533"/>
<dbReference type="Proteomes" id="UP000241595">
    <property type="component" value="Unassembled WGS sequence"/>
</dbReference>
<feature type="signal peptide" evidence="1">
    <location>
        <begin position="1"/>
        <end position="29"/>
    </location>
</feature>
<evidence type="ECO:0000313" key="4">
    <source>
        <dbReference type="Proteomes" id="UP000241595"/>
    </source>
</evidence>
<evidence type="ECO:0000313" key="3">
    <source>
        <dbReference type="EMBL" id="SPM26637.1"/>
    </source>
</evidence>
<protein>
    <recommendedName>
        <fullName evidence="2">DUF732 domain-containing protein</fullName>
    </recommendedName>
</protein>
<evidence type="ECO:0000259" key="2">
    <source>
        <dbReference type="Pfam" id="PF05305"/>
    </source>
</evidence>
<dbReference type="EMBL" id="FTRV01000008">
    <property type="protein sequence ID" value="SPM26637.1"/>
    <property type="molecule type" value="Genomic_DNA"/>
</dbReference>